<feature type="transmembrane region" description="Helical" evidence="5">
    <location>
        <begin position="31"/>
        <end position="64"/>
    </location>
</feature>
<gene>
    <name evidence="7" type="ORF">UM93_13315</name>
</gene>
<evidence type="ECO:0000313" key="7">
    <source>
        <dbReference type="EMBL" id="AJT42231.1"/>
    </source>
</evidence>
<dbReference type="RefSeq" id="WP_045076032.1">
    <property type="nucleotide sequence ID" value="NZ_CP011005.1"/>
</dbReference>
<comment type="subcellular location">
    <subcellularLocation>
        <location evidence="1">Membrane</location>
        <topology evidence="1">Multi-pass membrane protein</topology>
    </subcellularLocation>
</comment>
<organism evidence="7 8">
    <name type="scientific">Psychromicrobium lacuslunae</name>
    <dbReference type="NCBI Taxonomy" id="1618207"/>
    <lineage>
        <taxon>Bacteria</taxon>
        <taxon>Bacillati</taxon>
        <taxon>Actinomycetota</taxon>
        <taxon>Actinomycetes</taxon>
        <taxon>Micrococcales</taxon>
        <taxon>Micrococcaceae</taxon>
        <taxon>Psychromicrobium</taxon>
    </lineage>
</organism>
<dbReference type="KEGG" id="ari:UM93_13315"/>
<sequence>MKILKLSAIVLLLAVPSLVLALTPLLPLALLAFIGVIPVLLASLISIRLAAWCSGLIGFLVFLVELANPWPWAAAMLMVLVGLGIGCCAYRGWHTVAVIGSIWPASLLVGERVTIDTPSPTWFSGGFGELVLPALVVLLGAFWALLVSSAFLKGLPRSEPERVAAADALVYGVALAVLLGSATLAISLWLPGPNAGWILLTILVVARPGFAETKQRIITRSLGTVSGGLAAAILAVLLPFPAVLTTAGLLALFATILLQLKNSNYAVYAFALTAAVVLLSSGNGSVLEVDIQRVLFTVIGALLTAVVAAALELALRPLIKACQEGQVGAEKEFIGR</sequence>
<dbReference type="OrthoDB" id="3816110at2"/>
<evidence type="ECO:0000256" key="5">
    <source>
        <dbReference type="SAM" id="Phobius"/>
    </source>
</evidence>
<feature type="transmembrane region" description="Helical" evidence="5">
    <location>
        <begin position="217"/>
        <end position="236"/>
    </location>
</feature>
<feature type="transmembrane region" description="Helical" evidence="5">
    <location>
        <begin position="71"/>
        <end position="93"/>
    </location>
</feature>
<keyword evidence="3 5" id="KW-1133">Transmembrane helix</keyword>
<evidence type="ECO:0000259" key="6">
    <source>
        <dbReference type="Pfam" id="PF13515"/>
    </source>
</evidence>
<dbReference type="EMBL" id="CP011005">
    <property type="protein sequence ID" value="AJT42231.1"/>
    <property type="molecule type" value="Genomic_DNA"/>
</dbReference>
<feature type="transmembrane region" description="Helical" evidence="5">
    <location>
        <begin position="294"/>
        <end position="315"/>
    </location>
</feature>
<evidence type="ECO:0000256" key="2">
    <source>
        <dbReference type="ARBA" id="ARBA00022692"/>
    </source>
</evidence>
<dbReference type="Pfam" id="PF13515">
    <property type="entry name" value="FUSC_2"/>
    <property type="match status" value="1"/>
</dbReference>
<protein>
    <recommendedName>
        <fullName evidence="6">Integral membrane bound transporter domain-containing protein</fullName>
    </recommendedName>
</protein>
<reference evidence="7 8" key="1">
    <citation type="journal article" date="2015" name="Genome Announc.">
        <title>Complete Genome Sequencing of Protease-Producing Novel Arthrobacter sp. Strain IHBB 11108 Using PacBio Single-Molecule Real-Time Sequencing Technology.</title>
        <authorList>
            <person name="Kiran S."/>
            <person name="Swarnkar M.K."/>
            <person name="Pal M."/>
            <person name="Thakur R."/>
            <person name="Tewari R."/>
            <person name="Singh A.K."/>
            <person name="Gulati A."/>
        </authorList>
    </citation>
    <scope>NUCLEOTIDE SEQUENCE [LARGE SCALE GENOMIC DNA]</scope>
    <source>
        <strain evidence="7 8">IHBB 11108</strain>
    </source>
</reference>
<accession>A0A0D4C1K2</accession>
<feature type="domain" description="Integral membrane bound transporter" evidence="6">
    <location>
        <begin position="184"/>
        <end position="307"/>
    </location>
</feature>
<name>A0A0D4C1K2_9MICC</name>
<keyword evidence="4 5" id="KW-0472">Membrane</keyword>
<evidence type="ECO:0000256" key="1">
    <source>
        <dbReference type="ARBA" id="ARBA00004141"/>
    </source>
</evidence>
<keyword evidence="2 5" id="KW-0812">Transmembrane</keyword>
<feature type="transmembrane region" description="Helical" evidence="5">
    <location>
        <begin position="164"/>
        <end position="188"/>
    </location>
</feature>
<evidence type="ECO:0000256" key="4">
    <source>
        <dbReference type="ARBA" id="ARBA00023136"/>
    </source>
</evidence>
<dbReference type="STRING" id="1618207.UM93_13315"/>
<evidence type="ECO:0000256" key="3">
    <source>
        <dbReference type="ARBA" id="ARBA00022989"/>
    </source>
</evidence>
<dbReference type="GO" id="GO:0016020">
    <property type="term" value="C:membrane"/>
    <property type="evidence" value="ECO:0007669"/>
    <property type="project" value="UniProtKB-SubCell"/>
</dbReference>
<keyword evidence="8" id="KW-1185">Reference proteome</keyword>
<feature type="transmembrane region" description="Helical" evidence="5">
    <location>
        <begin position="265"/>
        <end position="282"/>
    </location>
</feature>
<proteinExistence type="predicted"/>
<evidence type="ECO:0000313" key="8">
    <source>
        <dbReference type="Proteomes" id="UP000061839"/>
    </source>
</evidence>
<feature type="transmembrane region" description="Helical" evidence="5">
    <location>
        <begin position="194"/>
        <end position="210"/>
    </location>
</feature>
<feature type="transmembrane region" description="Helical" evidence="5">
    <location>
        <begin position="130"/>
        <end position="152"/>
    </location>
</feature>
<dbReference type="Proteomes" id="UP000061839">
    <property type="component" value="Chromosome"/>
</dbReference>
<dbReference type="AlphaFoldDB" id="A0A0D4C1K2"/>
<dbReference type="HOGENOM" id="CLU_825498_0_0_11"/>
<dbReference type="InterPro" id="IPR049453">
    <property type="entry name" value="Memb_transporter_dom"/>
</dbReference>
<dbReference type="PATRIC" id="fig|1618207.4.peg.2700"/>